<dbReference type="FunFam" id="1.25.40.10:FF:000060">
    <property type="entry name" value="Golgi to ER traffic protein 4 homolog"/>
    <property type="match status" value="1"/>
</dbReference>
<comment type="subcellular location">
    <subcellularLocation>
        <location evidence="1">Cytoplasm</location>
        <location evidence="1">Cytosol</location>
    </subcellularLocation>
</comment>
<accession>A0A250WSX5</accession>
<evidence type="ECO:0000313" key="6">
    <source>
        <dbReference type="Proteomes" id="UP000232323"/>
    </source>
</evidence>
<keyword evidence="4" id="KW-0963">Cytoplasm</keyword>
<evidence type="ECO:0000313" key="5">
    <source>
        <dbReference type="EMBL" id="GAX73846.1"/>
    </source>
</evidence>
<dbReference type="InterPro" id="IPR011990">
    <property type="entry name" value="TPR-like_helical_dom_sf"/>
</dbReference>
<dbReference type="GO" id="GO:0005829">
    <property type="term" value="C:cytosol"/>
    <property type="evidence" value="ECO:0007669"/>
    <property type="project" value="UniProtKB-SubCell"/>
</dbReference>
<evidence type="ECO:0000256" key="2">
    <source>
        <dbReference type="ARBA" id="ARBA00005351"/>
    </source>
</evidence>
<dbReference type="InterPro" id="IPR007317">
    <property type="entry name" value="GET4"/>
</dbReference>
<comment type="similarity">
    <text evidence="2">Belongs to the GET4 family.</text>
</comment>
<dbReference type="AlphaFoldDB" id="A0A250WSX5"/>
<dbReference type="STRING" id="1157962.A0A250WSX5"/>
<evidence type="ECO:0000256" key="3">
    <source>
        <dbReference type="ARBA" id="ARBA00022448"/>
    </source>
</evidence>
<dbReference type="OrthoDB" id="10252405at2759"/>
<dbReference type="Gene3D" id="1.25.40.10">
    <property type="entry name" value="Tetratricopeptide repeat domain"/>
    <property type="match status" value="1"/>
</dbReference>
<protein>
    <submittedName>
        <fullName evidence="5">Uncharacterized protein</fullName>
    </submittedName>
</protein>
<reference evidence="5 6" key="1">
    <citation type="submission" date="2017-08" db="EMBL/GenBank/DDBJ databases">
        <title>Acidophilic green algal genome provides insights into adaptation to an acidic environment.</title>
        <authorList>
            <person name="Hirooka S."/>
            <person name="Hirose Y."/>
            <person name="Kanesaki Y."/>
            <person name="Higuchi S."/>
            <person name="Fujiwara T."/>
            <person name="Onuma R."/>
            <person name="Era A."/>
            <person name="Ohbayashi R."/>
            <person name="Uzuka A."/>
            <person name="Nozaki H."/>
            <person name="Yoshikawa H."/>
            <person name="Miyagishima S.Y."/>
        </authorList>
    </citation>
    <scope>NUCLEOTIDE SEQUENCE [LARGE SCALE GENOMIC DNA]</scope>
    <source>
        <strain evidence="5 6">NIES-2499</strain>
    </source>
</reference>
<keyword evidence="6" id="KW-1185">Reference proteome</keyword>
<dbReference type="GO" id="GO:0045048">
    <property type="term" value="P:protein insertion into ER membrane"/>
    <property type="evidence" value="ECO:0007669"/>
    <property type="project" value="InterPro"/>
</dbReference>
<dbReference type="PANTHER" id="PTHR12875">
    <property type="entry name" value="GOLGI TO ER TRAFFIC PROTEIN 4 HOMOLOG"/>
    <property type="match status" value="1"/>
</dbReference>
<keyword evidence="3" id="KW-0813">Transport</keyword>
<dbReference type="EMBL" id="BEGY01000005">
    <property type="protein sequence ID" value="GAX73846.1"/>
    <property type="molecule type" value="Genomic_DNA"/>
</dbReference>
<sequence length="345" mass="38213">MWILLRLHLDASEHLTLRAKPLLSMASIGGVEKTLEKIQKMIDSGSHYEAQQMLKTIYHRHKARKQISESYKILAEGAAMQLQHHQVTCGIELGLMLIEALTTDKSMDVDEALAIVMTVLTCLPCKTKQSDDAASVSQQHNAVLDEEARYVAAAVKWAKRRGRQEGVRSIHALFAQHIWSTYGWRHMGRANQYFVRSDDAVQFAGALVACARLAPVTEADLFPTRAILQVLATATKESSVEQLEYAADLLEQCMQAAPEIKQYPLLNFTSLLLKALRMRSATLVTFLKQKYAIALSRDDSFGVYLAQVERTYLGIGAESSGGIGGMLGGLLKSLMALDDDEKSDD</sequence>
<comment type="caution">
    <text evidence="5">The sequence shown here is derived from an EMBL/GenBank/DDBJ whole genome shotgun (WGS) entry which is preliminary data.</text>
</comment>
<name>A0A250WSX5_9CHLO</name>
<evidence type="ECO:0000256" key="4">
    <source>
        <dbReference type="ARBA" id="ARBA00022490"/>
    </source>
</evidence>
<evidence type="ECO:0000256" key="1">
    <source>
        <dbReference type="ARBA" id="ARBA00004514"/>
    </source>
</evidence>
<dbReference type="Pfam" id="PF04190">
    <property type="entry name" value="GET4"/>
    <property type="match status" value="1"/>
</dbReference>
<organism evidence="5 6">
    <name type="scientific">Chlamydomonas eustigma</name>
    <dbReference type="NCBI Taxonomy" id="1157962"/>
    <lineage>
        <taxon>Eukaryota</taxon>
        <taxon>Viridiplantae</taxon>
        <taxon>Chlorophyta</taxon>
        <taxon>core chlorophytes</taxon>
        <taxon>Chlorophyceae</taxon>
        <taxon>CS clade</taxon>
        <taxon>Chlamydomonadales</taxon>
        <taxon>Chlamydomonadaceae</taxon>
        <taxon>Chlamydomonas</taxon>
    </lineage>
</organism>
<gene>
    <name evidence="5" type="ORF">CEUSTIGMA_g1296.t1</name>
</gene>
<dbReference type="PANTHER" id="PTHR12875:SF0">
    <property type="entry name" value="GOLGI TO ER TRAFFIC PROTEIN 4 HOMOLOG"/>
    <property type="match status" value="1"/>
</dbReference>
<proteinExistence type="inferred from homology"/>
<dbReference type="Proteomes" id="UP000232323">
    <property type="component" value="Unassembled WGS sequence"/>
</dbReference>